<protein>
    <submittedName>
        <fullName evidence="5">Host specificity protein</fullName>
    </submittedName>
</protein>
<name>A0A1L7NFV5_PSEPU</name>
<dbReference type="InterPro" id="IPR053171">
    <property type="entry name" value="Viral_Tip_Attach_Protein"/>
</dbReference>
<keyword evidence="1" id="KW-0175">Coiled coil</keyword>
<dbReference type="PANTHER" id="PTHR36251:SF2">
    <property type="entry name" value="GIFSY-2 PROPHAGE HOST SPECIFICITY PROTEIN J, PHAGE LAMBDA"/>
    <property type="match status" value="1"/>
</dbReference>
<gene>
    <name evidence="5" type="ORF">KF715C_ch37190</name>
</gene>
<dbReference type="InterPro" id="IPR055385">
    <property type="entry name" value="GpJ_HDII-ins2"/>
</dbReference>
<dbReference type="InterPro" id="IPR015406">
    <property type="entry name" value="GpJ_CSF"/>
</dbReference>
<feature type="coiled-coil region" evidence="1">
    <location>
        <begin position="857"/>
        <end position="916"/>
    </location>
</feature>
<dbReference type="Pfam" id="PF09327">
    <property type="entry name" value="Phage_Tail_Tip"/>
    <property type="match status" value="1"/>
</dbReference>
<evidence type="ECO:0000313" key="5">
    <source>
        <dbReference type="EMBL" id="BAW24292.1"/>
    </source>
</evidence>
<evidence type="ECO:0000256" key="1">
    <source>
        <dbReference type="SAM" id="Coils"/>
    </source>
</evidence>
<evidence type="ECO:0000259" key="4">
    <source>
        <dbReference type="Pfam" id="PF24801"/>
    </source>
</evidence>
<dbReference type="Proteomes" id="UP000218731">
    <property type="component" value="Chromosome 1"/>
</dbReference>
<feature type="region of interest" description="Disordered" evidence="2">
    <location>
        <begin position="1"/>
        <end position="29"/>
    </location>
</feature>
<reference evidence="5 6" key="1">
    <citation type="submission" date="2015-11" db="EMBL/GenBank/DDBJ databases">
        <title>Complete genome sequencing of a biphenyl-degrading bacterium, Pseudomonas putida KF715 (=NBRC110667).</title>
        <authorList>
            <person name="Suenaga H."/>
            <person name="Fujihara N."/>
            <person name="Watanabe T."/>
            <person name="Hirose J."/>
            <person name="Kimura N."/>
            <person name="Yamazoe A."/>
            <person name="Hosoyama A."/>
            <person name="Shimodaira J."/>
            <person name="Furukawa K."/>
        </authorList>
    </citation>
    <scope>NUCLEOTIDE SEQUENCE [LARGE SCALE GENOMIC DNA]</scope>
    <source>
        <strain evidence="5 6">KF715</strain>
    </source>
</reference>
<evidence type="ECO:0000313" key="6">
    <source>
        <dbReference type="Proteomes" id="UP000218731"/>
    </source>
</evidence>
<dbReference type="Pfam" id="PF24801">
    <property type="entry name" value="FNIII-A_GpJ"/>
    <property type="match status" value="1"/>
</dbReference>
<evidence type="ECO:0000256" key="2">
    <source>
        <dbReference type="SAM" id="MobiDB-lite"/>
    </source>
</evidence>
<organism evidence="5 6">
    <name type="scientific">Pseudomonas putida</name>
    <name type="common">Arthrobacter siderocapsulatus</name>
    <dbReference type="NCBI Taxonomy" id="303"/>
    <lineage>
        <taxon>Bacteria</taxon>
        <taxon>Pseudomonadati</taxon>
        <taxon>Pseudomonadota</taxon>
        <taxon>Gammaproteobacteria</taxon>
        <taxon>Pseudomonadales</taxon>
        <taxon>Pseudomonadaceae</taxon>
        <taxon>Pseudomonas</taxon>
    </lineage>
</organism>
<accession>A0A1L7NFV5</accession>
<evidence type="ECO:0000259" key="3">
    <source>
        <dbReference type="Pfam" id="PF09327"/>
    </source>
</evidence>
<dbReference type="Gene3D" id="1.20.5.340">
    <property type="match status" value="1"/>
</dbReference>
<dbReference type="PANTHER" id="PTHR36251">
    <property type="entry name" value="FELS-1 PROPHAGE HOST SPECIFICITY PROTEIN-RELATED"/>
    <property type="match status" value="1"/>
</dbReference>
<dbReference type="EMBL" id="AP015029">
    <property type="protein sequence ID" value="BAW24292.1"/>
    <property type="molecule type" value="Genomic_DNA"/>
</dbReference>
<proteinExistence type="predicted"/>
<feature type="domain" description="Tip attachment protein J central straight fiber" evidence="3">
    <location>
        <begin position="2600"/>
        <end position="2714"/>
    </location>
</feature>
<sequence>MGPADHVDITGAKGGSSKPKSPVEAPDSLQSTNIGKILIAVGEGEFDGEPTDRDIYLDNTPIMDASGSVNFPGVQWEWRSGAVEQDYIQGIPAIENETTVNVELRSDNPFARALSNTQLSAVRVRMVWPRLAQQDSSGNTNGYRIEYAIDIATDGGAYVEAHLGAVDGKTTNGYQRSVRVNLPKATSGWMLRVRRITPNANSGTVADTMTIAGYTEIIDQKLRYPNTALLYIEFDAQQFQNIPAVTVKCKAKRWPVPTNYDPVARTYAGVWDGTFKQAWTNNPAFVTYGLCVEDRFGLGKRIKSWMVDKWEMYRIAQYCDQQVPNGQGGQEARFLCDMNLQGRAEAWTLLRDLSAIYRGMVYWAHGSLFMQADMPRAQDIDYVFTRANVIDGEFVYGGAERNTHYSRALVSYDNPANNYDTDVIPVTDNALQRRYRDRPVEISAIGCTRASEAQRRGKWALLSNSQDRTVTFKTGMEGRIPLPGYVIPVADELVAGRPNGGRISAAAGRIVTLDRDTPIKSGDRLILNLPNGTAQARTVQSVAGRAVTVTTAYGVQPEPELQWAIDYHDLAVQLFRVLKTTRTQEGEYEITALEFNPSKFAAIDTGAKLDERPISVIPVTTVQPPASVTLSSAHMIDQGIAVSTMTIAWPAVEGAVAYDVEWRKDNGNWVRLQRTGATSADVVGIYAGSYLARVRAVSSFDITSIWKSSTLTQLNGKEGLPPAVSFLDTESLLFGIGIKWGFPAGSSDTQRTELWYSEGTDLGNATKLADLAYPQNEYVMQGLRAGQQFYFWARLVDRSSNLGPFFPVAPAVVAGMASADAGAILEQIKDQITESELGKELLSRIDLIDKNGPGSVNERVDEARNQLSEQVSEVNNAVETVKSSVLTARDELQQQLAAVDQEVDAARSELQQQINTVSALAGSLPYNKDKAYTLNQGVLGADGKLYQALKAVPKNNPPPNATYWTDVGQAIVTAAGTATRVGKVETDVSTLNGTSTAQASKIEGLQSGLTTTNGNVTAAQQAAQAAATAAGAKGEVIYGATAPAADKRLAQNLWIDTTGNANTPKRWNGNTWVAVTDKVATDAAAAAANALAVAQTKADAQAVQSVTTRVTDVEGAVSAQGQAMTGLQSSLTTTKQDVTAAQQAAQAAATAAGAKGEVIYGATAPAADKRLTQNLWIDTTGNANTPKRWNGSTWVAVSDKVATDAAAAAAAANALAATKADASAVNLLTNRVSNAEGVLTSYSSDITQLKNSLSAAQSFVAGKAWEFTGSTRGWFGTLSGSTFVAGPLFATSGNCPNLQCNFTPTFPGAENPFLRIRLRRRNTARAGAQMYWANEDGGLAEARRMPWTINTTTTDWQDIEIDLSGHAGWNGKNILAIRLDMMSASDTTGEIDIAYIAVGRRSIAASAEAVSNLSSAVSDADGKLVTQGQSIVSLQNGLTTTNQGVTAAQQAAQAAATAAGAKGEVIYGSSAPAADKRLAQNLWIDTTGNANTPKRWSGSAWVAVSDKVATDAAAAAQSALAEVAKKADASTVQNLSNTVAQHGQDITAQGQAMTAIDAAIAEVGGENLLYNPTFNRASAADANVPDGWVLEGSAPRNPSMVPSWLNAGERAFRVAVTGVTNASPYFSLVTQSTQRPRVAGGQSVTTSVNARRMAEAGLLALRIIYQWINEAGTVISAPANGFMPITVEGSRHSFTAVAPEGAVRFNVYFRVHSQTAAAVNGTLELARPQAEYGSRATGWRDNGQVAAGEIAANVSATNLLTGRVGQTEQGLVSQGQSIVSLEGGLTTTKQGVTAAQQAAQEAATAAGAKGEVIYGPTAPAADKRLAQNLWIDTTGNANTPKRWNGSAWVTVTDKIATDAAAAAANALTVAQSKADASVVQTLSSKVSDNEGKLTTQGQSITGLQGSLATTNQNVTAAQQAAQAAATAAGAKGEVIYGATAPAADKRLAQNLWIDTTGNANTPKRWSGSAWVAVTDKVATDAAAAAQSALTEVAKKADASTVQSLTNTVTQQGQDLIAKGQALTAIDASIGDAGGENLLYNPAFTKVNAVDPNVPDGWTRDGAAQNNSSMVESWLNAGERAFRSALTGVTSGSPYLSLIPATTRRVKVGGSQSVTSSIYARRAATSGLLSLRLYIQWLNASGGVISAPFSTLNPVSVDGSRHTLTAAAPADAVAAVVYYRVHGATSTATNGTVELARPQVEYGSRASGWRDSGQVNAADNAATSAAVDNLTSTVNQQGSNLSSVAGRTTSLENSLATTNGNVTTAQQAAQAAATAAGAKGEVIYGSTAPAADKRLTQNLWIDTTGNANTPKRWNGSAWVAVSDKVATDAAAAAASALSQVATKAEASAVNSLTNRVNSAEGTLSSNSSDITQLKNSIGTAQPFVAGKSWEFIGSTLGWASTTAGSTFTAGPLFATISKWTNLQCNFTPAIAGAENPYLRIRLRRRNTTRAGAQMYWANEDGGLAEARRMAWTISLTTNDWQDIEFDLSGHAGWNGKNIIAIRLDMMNSVDSSGEIDIAYIAVGRRSAAASAQAVASLESNVTEQGGKLTAEGQRIDGLYTAVGDANAAIQNEAKARADGEGALSKQIQNTQASLGTTNASVQQVATAQADMKTMLNAQYTLRVQVNNQYGAHVFAGFGIGINSQNGIVQSAFVINADKFVLLNSSSGLSSPFSIVGGQTFVDDAYIRAASISNAKIADGAISNAKIANGAITAAKIGVAEIDTLRIRGNAVTVPVSASNPANLLGAGVGQWQNLIAVGVQMDEGGFITAQYSCYQGFGSGIRKYQFQMDINGLVIAEGGGDWADSFPNLMGSIGVAPGYFVITVKWWGENSGVGVKNHTLYAMGTKR</sequence>
<dbReference type="RefSeq" id="WP_096426461.1">
    <property type="nucleotide sequence ID" value="NZ_AP015029.1"/>
</dbReference>
<feature type="domain" description="Tip attachment protein J HDII-ins2" evidence="4">
    <location>
        <begin position="95"/>
        <end position="220"/>
    </location>
</feature>